<keyword evidence="2" id="KW-0479">Metal-binding</keyword>
<dbReference type="InterPro" id="IPR001138">
    <property type="entry name" value="Zn2Cys6_DnaBD"/>
</dbReference>
<dbReference type="Pfam" id="PF00172">
    <property type="entry name" value="Zn_clus"/>
    <property type="match status" value="1"/>
</dbReference>
<dbReference type="GO" id="GO:0003677">
    <property type="term" value="F:DNA binding"/>
    <property type="evidence" value="ECO:0007669"/>
    <property type="project" value="InterPro"/>
</dbReference>
<evidence type="ECO:0000256" key="4">
    <source>
        <dbReference type="ARBA" id="ARBA00023163"/>
    </source>
</evidence>
<dbReference type="GO" id="GO:0000981">
    <property type="term" value="F:DNA-binding transcription factor activity, RNA polymerase II-specific"/>
    <property type="evidence" value="ECO:0007669"/>
    <property type="project" value="InterPro"/>
</dbReference>
<accession>A0A9P4IFV5</accession>
<dbReference type="PROSITE" id="PS50048">
    <property type="entry name" value="ZN2_CY6_FUNGAL_2"/>
    <property type="match status" value="1"/>
</dbReference>
<keyword evidence="8" id="KW-1185">Reference proteome</keyword>
<dbReference type="InterPro" id="IPR050815">
    <property type="entry name" value="TF_fung"/>
</dbReference>
<evidence type="ECO:0000256" key="3">
    <source>
        <dbReference type="ARBA" id="ARBA00023015"/>
    </source>
</evidence>
<dbReference type="CDD" id="cd00067">
    <property type="entry name" value="GAL4"/>
    <property type="match status" value="1"/>
</dbReference>
<keyword evidence="5" id="KW-0539">Nucleus</keyword>
<evidence type="ECO:0000313" key="7">
    <source>
        <dbReference type="EMBL" id="KAF2098374.1"/>
    </source>
</evidence>
<dbReference type="Gene3D" id="4.10.240.10">
    <property type="entry name" value="Zn(2)-C6 fungal-type DNA-binding domain"/>
    <property type="match status" value="1"/>
</dbReference>
<evidence type="ECO:0000259" key="6">
    <source>
        <dbReference type="PROSITE" id="PS50048"/>
    </source>
</evidence>
<dbReference type="SMART" id="SM00066">
    <property type="entry name" value="GAL4"/>
    <property type="match status" value="1"/>
</dbReference>
<dbReference type="InterPro" id="IPR007219">
    <property type="entry name" value="XnlR_reg_dom"/>
</dbReference>
<protein>
    <recommendedName>
        <fullName evidence="6">Zn(2)-C6 fungal-type domain-containing protein</fullName>
    </recommendedName>
</protein>
<evidence type="ECO:0000256" key="1">
    <source>
        <dbReference type="ARBA" id="ARBA00004123"/>
    </source>
</evidence>
<dbReference type="Proteomes" id="UP000799772">
    <property type="component" value="Unassembled WGS sequence"/>
</dbReference>
<dbReference type="GO" id="GO:0006351">
    <property type="term" value="P:DNA-templated transcription"/>
    <property type="evidence" value="ECO:0007669"/>
    <property type="project" value="InterPro"/>
</dbReference>
<proteinExistence type="predicted"/>
<dbReference type="GO" id="GO:0005634">
    <property type="term" value="C:nucleus"/>
    <property type="evidence" value="ECO:0007669"/>
    <property type="project" value="UniProtKB-SubCell"/>
</dbReference>
<dbReference type="EMBL" id="ML978127">
    <property type="protein sequence ID" value="KAF2098374.1"/>
    <property type="molecule type" value="Genomic_DNA"/>
</dbReference>
<comment type="caution">
    <text evidence="7">The sequence shown here is derived from an EMBL/GenBank/DDBJ whole genome shotgun (WGS) entry which is preliminary data.</text>
</comment>
<reference evidence="7" key="1">
    <citation type="journal article" date="2020" name="Stud. Mycol.">
        <title>101 Dothideomycetes genomes: a test case for predicting lifestyles and emergence of pathogens.</title>
        <authorList>
            <person name="Haridas S."/>
            <person name="Albert R."/>
            <person name="Binder M."/>
            <person name="Bloem J."/>
            <person name="Labutti K."/>
            <person name="Salamov A."/>
            <person name="Andreopoulos B."/>
            <person name="Baker S."/>
            <person name="Barry K."/>
            <person name="Bills G."/>
            <person name="Bluhm B."/>
            <person name="Cannon C."/>
            <person name="Castanera R."/>
            <person name="Culley D."/>
            <person name="Daum C."/>
            <person name="Ezra D."/>
            <person name="Gonzalez J."/>
            <person name="Henrissat B."/>
            <person name="Kuo A."/>
            <person name="Liang C."/>
            <person name="Lipzen A."/>
            <person name="Lutzoni F."/>
            <person name="Magnuson J."/>
            <person name="Mondo S."/>
            <person name="Nolan M."/>
            <person name="Ohm R."/>
            <person name="Pangilinan J."/>
            <person name="Park H.-J."/>
            <person name="Ramirez L."/>
            <person name="Alfaro M."/>
            <person name="Sun H."/>
            <person name="Tritt A."/>
            <person name="Yoshinaga Y."/>
            <person name="Zwiers L.-H."/>
            <person name="Turgeon B."/>
            <person name="Goodwin S."/>
            <person name="Spatafora J."/>
            <person name="Crous P."/>
            <person name="Grigoriev I."/>
        </authorList>
    </citation>
    <scope>NUCLEOTIDE SEQUENCE</scope>
    <source>
        <strain evidence="7">CBS 133067</strain>
    </source>
</reference>
<gene>
    <name evidence="7" type="ORF">NA57DRAFT_66687</name>
</gene>
<organism evidence="7 8">
    <name type="scientific">Rhizodiscina lignyota</name>
    <dbReference type="NCBI Taxonomy" id="1504668"/>
    <lineage>
        <taxon>Eukaryota</taxon>
        <taxon>Fungi</taxon>
        <taxon>Dikarya</taxon>
        <taxon>Ascomycota</taxon>
        <taxon>Pezizomycotina</taxon>
        <taxon>Dothideomycetes</taxon>
        <taxon>Pleosporomycetidae</taxon>
        <taxon>Aulographales</taxon>
        <taxon>Rhizodiscinaceae</taxon>
        <taxon>Rhizodiscina</taxon>
    </lineage>
</organism>
<dbReference type="InterPro" id="IPR036864">
    <property type="entry name" value="Zn2-C6_fun-type_DNA-bd_sf"/>
</dbReference>
<keyword evidence="3" id="KW-0805">Transcription regulation</keyword>
<dbReference type="Pfam" id="PF04082">
    <property type="entry name" value="Fungal_trans"/>
    <property type="match status" value="1"/>
</dbReference>
<keyword evidence="4" id="KW-0804">Transcription</keyword>
<evidence type="ECO:0000256" key="2">
    <source>
        <dbReference type="ARBA" id="ARBA00022723"/>
    </source>
</evidence>
<dbReference type="PROSITE" id="PS00463">
    <property type="entry name" value="ZN2_CY6_FUNGAL_1"/>
    <property type="match status" value="1"/>
</dbReference>
<dbReference type="AlphaFoldDB" id="A0A9P4IFV5"/>
<name>A0A9P4IFV5_9PEZI</name>
<evidence type="ECO:0000313" key="8">
    <source>
        <dbReference type="Proteomes" id="UP000799772"/>
    </source>
</evidence>
<dbReference type="GO" id="GO:0008270">
    <property type="term" value="F:zinc ion binding"/>
    <property type="evidence" value="ECO:0007669"/>
    <property type="project" value="InterPro"/>
</dbReference>
<dbReference type="PANTHER" id="PTHR47338:SF20">
    <property type="entry name" value="ZN(II)2CYS6 TRANSCRIPTION FACTOR (EUROFUNG)"/>
    <property type="match status" value="1"/>
</dbReference>
<dbReference type="CDD" id="cd12148">
    <property type="entry name" value="fungal_TF_MHR"/>
    <property type="match status" value="1"/>
</dbReference>
<evidence type="ECO:0000256" key="5">
    <source>
        <dbReference type="ARBA" id="ARBA00023242"/>
    </source>
</evidence>
<feature type="domain" description="Zn(2)-C6 fungal-type" evidence="6">
    <location>
        <begin position="12"/>
        <end position="42"/>
    </location>
</feature>
<comment type="subcellular location">
    <subcellularLocation>
        <location evidence="1">Nucleus</location>
    </subcellularLocation>
</comment>
<dbReference type="SUPFAM" id="SSF57701">
    <property type="entry name" value="Zn2/Cys6 DNA-binding domain"/>
    <property type="match status" value="1"/>
</dbReference>
<sequence>MAQSAQTLARYSCLTCRKQKRKCDKGLPACSLCKKSGRICEYILDEAGRTRRETRPPAFPALFFLDAYTFGRRGLTVQIPEIELPLGVLDHIGNTAQVQHDADLYFTSIHTFFPIISRLRIYQHIQDPVESLKPDLVFLLYAMQLICRPVEDASGQVAERYASTKRLASHLESRHLLSVRFLQGLLLVGLYEMAHAIYPAGYLTVGHCARVAGAMGINNLKGVAQMFPSPRSVTELEEMRRVTWGIIILDRFVSIGATNCGYACEDARPDQLLPMDEKSWEKGEPAPIPSLAISCNTNIIASPFARTCQASDLLSRILRHVKDKHNDAQFYYEEAMLLHRTIEAFRAGISHELHNSTDRASEMSLLTGIAICYSAQIALYDMYTCTEADHTDSVGIPIQLEMQSIALAGMHDVCGEIHGLASKISRTIESDGLLKTSPFLCDCLYAAAINFIWYIQETGRSELSHVVVDLKAALAALGRRWTVANEYLKSLESEESRSP</sequence>
<dbReference type="PANTHER" id="PTHR47338">
    <property type="entry name" value="ZN(II)2CYS6 TRANSCRIPTION FACTOR (EUROFUNG)-RELATED"/>
    <property type="match status" value="1"/>
</dbReference>
<dbReference type="OrthoDB" id="3862662at2759"/>